<organism evidence="2 3">
    <name type="scientific">Rhizobium chutanense</name>
    <dbReference type="NCBI Taxonomy" id="2035448"/>
    <lineage>
        <taxon>Bacteria</taxon>
        <taxon>Pseudomonadati</taxon>
        <taxon>Pseudomonadota</taxon>
        <taxon>Alphaproteobacteria</taxon>
        <taxon>Hyphomicrobiales</taxon>
        <taxon>Rhizobiaceae</taxon>
        <taxon>Rhizobium/Agrobacterium group</taxon>
        <taxon>Rhizobium</taxon>
    </lineage>
</organism>
<gene>
    <name evidence="2" type="ORF">CO666_32045</name>
</gene>
<accession>A0A2A6J2D6</accession>
<evidence type="ECO:0000313" key="2">
    <source>
        <dbReference type="EMBL" id="PDT00181.1"/>
    </source>
</evidence>
<keyword evidence="1" id="KW-0732">Signal</keyword>
<proteinExistence type="predicted"/>
<dbReference type="AlphaFoldDB" id="A0A2A6J2D6"/>
<reference evidence="2 3" key="1">
    <citation type="submission" date="2017-09" db="EMBL/GenBank/DDBJ databases">
        <title>Comparative genomics of rhizobia isolated from Phaseolus vulgaris in China.</title>
        <authorList>
            <person name="Tong W."/>
        </authorList>
    </citation>
    <scope>NUCLEOTIDE SEQUENCE [LARGE SCALE GENOMIC DNA]</scope>
    <source>
        <strain evidence="2 3">C5</strain>
    </source>
</reference>
<comment type="caution">
    <text evidence="2">The sequence shown here is derived from an EMBL/GenBank/DDBJ whole genome shotgun (WGS) entry which is preliminary data.</text>
</comment>
<protein>
    <submittedName>
        <fullName evidence="2">Uncharacterized protein</fullName>
    </submittedName>
</protein>
<evidence type="ECO:0000256" key="1">
    <source>
        <dbReference type="SAM" id="SignalP"/>
    </source>
</evidence>
<name>A0A2A6J2D6_9HYPH</name>
<dbReference type="EMBL" id="NWSV01000047">
    <property type="protein sequence ID" value="PDT00181.1"/>
    <property type="molecule type" value="Genomic_DNA"/>
</dbReference>
<evidence type="ECO:0000313" key="3">
    <source>
        <dbReference type="Proteomes" id="UP000220768"/>
    </source>
</evidence>
<dbReference type="Proteomes" id="UP000220768">
    <property type="component" value="Unassembled WGS sequence"/>
</dbReference>
<sequence>MSRIAVAVGLLVAITPVAAQENLNPTPSPQYQLDSRLAHNPFVRVNPLKLNGVDYVLYKDPDSTQDRYYMLPFLLPNWTSFKQSLESGCNAGGAGKKIVVRIPLEFSRAGVTDEIAALASEASGHPVVPAKIFSYPYIYIGVKTGVRSNGDYPERIVAQFPSEIGTVYDRPPDAIDAVIGATCAELRYIYDARDMRAVVYAQQQEIQENIFSATYKGFESSDAFRKIFDKETAQGGIQAYSDQSSSGFGLNIGGHLGFGSSSSQGGIREEDTRTRTISGKIISSAASKFAQNLSVFKRQEFEAKGSKVEEEITKLVLSSAIHISGRLERTDSKNWKLSAGAESRALTSDQLKRIIESDNKYGLKFSENDEVSCTSGNPYCGSVEKQTDFTDDNKIHYEGSGNGMWIPTSIDLEVVSIDAVANSVEASFVDQLVKGSAVRPIEVPTIGADLGSYHSDLVEDVASAIFGKITDRIEHFSPSQPAYEKNGTYGRIECPDGKYAVGVFINNTGGGPGIVRTGGIICRTINVRG</sequence>
<keyword evidence="3" id="KW-1185">Reference proteome</keyword>
<feature type="signal peptide" evidence="1">
    <location>
        <begin position="1"/>
        <end position="19"/>
    </location>
</feature>
<feature type="chain" id="PRO_5012834262" evidence="1">
    <location>
        <begin position="20"/>
        <end position="529"/>
    </location>
</feature>
<dbReference type="RefSeq" id="WP_097603637.1">
    <property type="nucleotide sequence ID" value="NZ_NWSV01000047.1"/>
</dbReference>